<keyword evidence="3 5" id="KW-0687">Ribonucleoprotein</keyword>
<gene>
    <name evidence="5" type="primary">rplD</name>
    <name evidence="7" type="ORF">AUJ73_02430</name>
</gene>
<comment type="function">
    <text evidence="5">One of the primary rRNA binding proteins, this protein initially binds near the 5'-end of the 23S rRNA. It is important during the early stages of 50S assembly. It makes multiple contacts with different domains of the 23S rRNA in the assembled 50S subunit and ribosome.</text>
</comment>
<evidence type="ECO:0000256" key="4">
    <source>
        <dbReference type="ARBA" id="ARBA00035244"/>
    </source>
</evidence>
<dbReference type="HAMAP" id="MF_01328_B">
    <property type="entry name" value="Ribosomal_uL4_B"/>
    <property type="match status" value="1"/>
</dbReference>
<dbReference type="SUPFAM" id="SSF52166">
    <property type="entry name" value="Ribosomal protein L4"/>
    <property type="match status" value="1"/>
</dbReference>
<reference evidence="7 8" key="1">
    <citation type="journal article" date="2016" name="Environ. Microbiol.">
        <title>Genomic resolution of a cold subsurface aquifer community provides metabolic insights for novel microbes adapted to high CO concentrations.</title>
        <authorList>
            <person name="Probst A.J."/>
            <person name="Castelle C.J."/>
            <person name="Singh A."/>
            <person name="Brown C.T."/>
            <person name="Anantharaman K."/>
            <person name="Sharon I."/>
            <person name="Hug L.A."/>
            <person name="Burstein D."/>
            <person name="Emerson J.B."/>
            <person name="Thomas B.C."/>
            <person name="Banfield J.F."/>
        </authorList>
    </citation>
    <scope>NUCLEOTIDE SEQUENCE [LARGE SCALE GENOMIC DNA]</scope>
    <source>
        <strain evidence="7">CG1_02_37_22</strain>
    </source>
</reference>
<comment type="subunit">
    <text evidence="5">Part of the 50S ribosomal subunit.</text>
</comment>
<dbReference type="GO" id="GO:0005840">
    <property type="term" value="C:ribosome"/>
    <property type="evidence" value="ECO:0007669"/>
    <property type="project" value="UniProtKB-KW"/>
</dbReference>
<evidence type="ECO:0000256" key="6">
    <source>
        <dbReference type="SAM" id="MobiDB-lite"/>
    </source>
</evidence>
<evidence type="ECO:0000256" key="5">
    <source>
        <dbReference type="HAMAP-Rule" id="MF_01328"/>
    </source>
</evidence>
<dbReference type="GO" id="GO:0003735">
    <property type="term" value="F:structural constituent of ribosome"/>
    <property type="evidence" value="ECO:0007669"/>
    <property type="project" value="InterPro"/>
</dbReference>
<proteinExistence type="inferred from homology"/>
<feature type="compositionally biased region" description="Basic residues" evidence="6">
    <location>
        <begin position="267"/>
        <end position="277"/>
    </location>
</feature>
<dbReference type="GO" id="GO:0019843">
    <property type="term" value="F:rRNA binding"/>
    <property type="evidence" value="ECO:0007669"/>
    <property type="project" value="UniProtKB-UniRule"/>
</dbReference>
<dbReference type="PANTHER" id="PTHR10746">
    <property type="entry name" value="50S RIBOSOMAL PROTEIN L4"/>
    <property type="match status" value="1"/>
</dbReference>
<evidence type="ECO:0000256" key="3">
    <source>
        <dbReference type="ARBA" id="ARBA00023274"/>
    </source>
</evidence>
<evidence type="ECO:0000256" key="1">
    <source>
        <dbReference type="ARBA" id="ARBA00010528"/>
    </source>
</evidence>
<keyword evidence="2 5" id="KW-0689">Ribosomal protein</keyword>
<organism evidence="7 8">
    <name type="scientific">Candidatus Gottesmanbacteria bacterium CG1_02_37_22</name>
    <dbReference type="NCBI Taxonomy" id="1805209"/>
    <lineage>
        <taxon>Bacteria</taxon>
        <taxon>Candidatus Gottesmaniibacteriota</taxon>
    </lineage>
</organism>
<comment type="similarity">
    <text evidence="1 5">Belongs to the universal ribosomal protein uL4 family.</text>
</comment>
<dbReference type="AlphaFoldDB" id="A0A1J4TQ41"/>
<sequence>MTVKKKTQKGKRAQKNLETDVFNMNGESIGKVRLPPEIFNAKINPLLMAQAVRVFLANKRSGTHAVKTRSQVRGSTRKIYRQKGTGRARHGDVKAPIFIGGGVAHGPHPKDYSLDMPRKMRRMALFSALSDKFNEGKLKVINNLNELPSKTRNLVDTITKLKIVYKNKKNFPKVLLIMDQKKDNVILAGRNIENLTLIHASLLNTYEVMVNSELIIMKDAIEQLIGTFLKKNSKKDKDTKIETNKEKKIDVKSLKTIEVKAKDNKKQKSGTVKKRVKNTNTLKTERPNKV</sequence>
<dbReference type="InterPro" id="IPR023574">
    <property type="entry name" value="Ribosomal_uL4_dom_sf"/>
</dbReference>
<dbReference type="Gene3D" id="3.40.1370.10">
    <property type="match status" value="1"/>
</dbReference>
<dbReference type="STRING" id="1805209.AUJ73_02430"/>
<dbReference type="InterPro" id="IPR002136">
    <property type="entry name" value="Ribosomal_uL4"/>
</dbReference>
<dbReference type="GO" id="GO:1990904">
    <property type="term" value="C:ribonucleoprotein complex"/>
    <property type="evidence" value="ECO:0007669"/>
    <property type="project" value="UniProtKB-KW"/>
</dbReference>
<dbReference type="GO" id="GO:0006412">
    <property type="term" value="P:translation"/>
    <property type="evidence" value="ECO:0007669"/>
    <property type="project" value="UniProtKB-UniRule"/>
</dbReference>
<keyword evidence="5" id="KW-0694">RNA-binding</keyword>
<feature type="region of interest" description="Disordered" evidence="6">
    <location>
        <begin position="261"/>
        <end position="290"/>
    </location>
</feature>
<dbReference type="EMBL" id="MNUY01000039">
    <property type="protein sequence ID" value="OIO14308.1"/>
    <property type="molecule type" value="Genomic_DNA"/>
</dbReference>
<comment type="function">
    <text evidence="5">Forms part of the polypeptide exit tunnel.</text>
</comment>
<keyword evidence="5" id="KW-0699">rRNA-binding</keyword>
<dbReference type="Pfam" id="PF00573">
    <property type="entry name" value="Ribosomal_L4"/>
    <property type="match status" value="1"/>
</dbReference>
<evidence type="ECO:0000256" key="2">
    <source>
        <dbReference type="ARBA" id="ARBA00022980"/>
    </source>
</evidence>
<dbReference type="NCBIfam" id="TIGR03953">
    <property type="entry name" value="rplD_bact"/>
    <property type="match status" value="1"/>
</dbReference>
<evidence type="ECO:0000313" key="8">
    <source>
        <dbReference type="Proteomes" id="UP000183120"/>
    </source>
</evidence>
<accession>A0A1J4TQ41</accession>
<protein>
    <recommendedName>
        <fullName evidence="4 5">Large ribosomal subunit protein uL4</fullName>
    </recommendedName>
</protein>
<evidence type="ECO:0000313" key="7">
    <source>
        <dbReference type="EMBL" id="OIO14308.1"/>
    </source>
</evidence>
<dbReference type="Proteomes" id="UP000183120">
    <property type="component" value="Unassembled WGS sequence"/>
</dbReference>
<dbReference type="PANTHER" id="PTHR10746:SF6">
    <property type="entry name" value="LARGE RIBOSOMAL SUBUNIT PROTEIN UL4M"/>
    <property type="match status" value="1"/>
</dbReference>
<dbReference type="InterPro" id="IPR013005">
    <property type="entry name" value="Ribosomal_uL4-like"/>
</dbReference>
<name>A0A1J4TQ41_9BACT</name>
<comment type="caution">
    <text evidence="7">The sequence shown here is derived from an EMBL/GenBank/DDBJ whole genome shotgun (WGS) entry which is preliminary data.</text>
</comment>